<keyword evidence="5" id="KW-0456">Lyase</keyword>
<dbReference type="PIRSF" id="PIRSF038941">
    <property type="entry name" value="NspC"/>
    <property type="match status" value="1"/>
</dbReference>
<evidence type="ECO:0000256" key="5">
    <source>
        <dbReference type="ARBA" id="ARBA00023239"/>
    </source>
</evidence>
<keyword evidence="2" id="KW-0210">Decarboxylase</keyword>
<evidence type="ECO:0000313" key="8">
    <source>
        <dbReference type="EMBL" id="OGG77654.1"/>
    </source>
</evidence>
<dbReference type="SUPFAM" id="SSF51419">
    <property type="entry name" value="PLP-binding barrel"/>
    <property type="match status" value="1"/>
</dbReference>
<comment type="cofactor">
    <cofactor evidence="1">
        <name>pyridoxal 5'-phosphate</name>
        <dbReference type="ChEBI" id="CHEBI:597326"/>
    </cofactor>
</comment>
<gene>
    <name evidence="8" type="ORF">A3B35_01390</name>
</gene>
<dbReference type="InterPro" id="IPR009006">
    <property type="entry name" value="Ala_racemase/Decarboxylase_C"/>
</dbReference>
<dbReference type="PANTHER" id="PTHR43727:SF1">
    <property type="entry name" value="CARBOXYNORSPERMIDINE_CARBOXYSPERMIDINE DECARBOXYLASE"/>
    <property type="match status" value="1"/>
</dbReference>
<dbReference type="GO" id="GO:0045312">
    <property type="term" value="P:nor-spermidine biosynthetic process"/>
    <property type="evidence" value="ECO:0007669"/>
    <property type="project" value="InterPro"/>
</dbReference>
<dbReference type="CDD" id="cd06829">
    <property type="entry name" value="PLPDE_III_CANSDC"/>
    <property type="match status" value="1"/>
</dbReference>
<dbReference type="PANTHER" id="PTHR43727">
    <property type="entry name" value="DIAMINOPIMELATE DECARBOXYLASE"/>
    <property type="match status" value="1"/>
</dbReference>
<dbReference type="GO" id="GO:0008836">
    <property type="term" value="F:diaminopimelate decarboxylase activity"/>
    <property type="evidence" value="ECO:0007669"/>
    <property type="project" value="TreeGrafter"/>
</dbReference>
<evidence type="ECO:0000256" key="2">
    <source>
        <dbReference type="ARBA" id="ARBA00022793"/>
    </source>
</evidence>
<dbReference type="AlphaFoldDB" id="A0A1F6EVM1"/>
<comment type="caution">
    <text evidence="8">The sequence shown here is derived from an EMBL/GenBank/DDBJ whole genome shotgun (WGS) entry which is preliminary data.</text>
</comment>
<reference evidence="8 9" key="1">
    <citation type="journal article" date="2016" name="Nat. Commun.">
        <title>Thousands of microbial genomes shed light on interconnected biogeochemical processes in an aquifer system.</title>
        <authorList>
            <person name="Anantharaman K."/>
            <person name="Brown C.T."/>
            <person name="Hug L.A."/>
            <person name="Sharon I."/>
            <person name="Castelle C.J."/>
            <person name="Probst A.J."/>
            <person name="Thomas B.C."/>
            <person name="Singh A."/>
            <person name="Wilkins M.J."/>
            <person name="Karaoz U."/>
            <person name="Brodie E.L."/>
            <person name="Williams K.H."/>
            <person name="Hubbard S.S."/>
            <person name="Banfield J.F."/>
        </authorList>
    </citation>
    <scope>NUCLEOTIDE SEQUENCE [LARGE SCALE GENOMIC DNA]</scope>
</reference>
<evidence type="ECO:0000256" key="4">
    <source>
        <dbReference type="ARBA" id="ARBA00023066"/>
    </source>
</evidence>
<dbReference type="Gene3D" id="3.20.20.10">
    <property type="entry name" value="Alanine racemase"/>
    <property type="match status" value="1"/>
</dbReference>
<dbReference type="InterPro" id="IPR005730">
    <property type="entry name" value="Nsp_de-COase"/>
</dbReference>
<dbReference type="EMBL" id="MFMC01000012">
    <property type="protein sequence ID" value="OGG77654.1"/>
    <property type="molecule type" value="Genomic_DNA"/>
</dbReference>
<dbReference type="STRING" id="1798515.A3B35_01390"/>
<keyword evidence="4" id="KW-0745">Spermidine biosynthesis</keyword>
<organism evidence="8 9">
    <name type="scientific">Candidatus Kaiserbacteria bacterium RIFCSPLOWO2_01_FULL_54_24</name>
    <dbReference type="NCBI Taxonomy" id="1798515"/>
    <lineage>
        <taxon>Bacteria</taxon>
        <taxon>Candidatus Kaiseribacteriota</taxon>
    </lineage>
</organism>
<dbReference type="GO" id="GO:0009089">
    <property type="term" value="P:lysine biosynthetic process via diaminopimelate"/>
    <property type="evidence" value="ECO:0007669"/>
    <property type="project" value="TreeGrafter"/>
</dbReference>
<dbReference type="InterPro" id="IPR022643">
    <property type="entry name" value="De-COase2_C"/>
</dbReference>
<dbReference type="Gene3D" id="2.40.37.10">
    <property type="entry name" value="Lyase, Ornithine Decarboxylase, Chain A, domain 1"/>
    <property type="match status" value="1"/>
</dbReference>
<accession>A0A1F6EVM1</accession>
<dbReference type="Proteomes" id="UP000177215">
    <property type="component" value="Unassembled WGS sequence"/>
</dbReference>
<evidence type="ECO:0000256" key="6">
    <source>
        <dbReference type="PIRSR" id="PIRSR038941-1"/>
    </source>
</evidence>
<name>A0A1F6EVM1_9BACT</name>
<feature type="domain" description="Orn/DAP/Arg decarboxylase 2 C-terminal" evidence="7">
    <location>
        <begin position="222"/>
        <end position="352"/>
    </location>
</feature>
<keyword evidence="3" id="KW-0663">Pyridoxal phosphate</keyword>
<dbReference type="NCBIfam" id="TIGR01047">
    <property type="entry name" value="nspC"/>
    <property type="match status" value="1"/>
</dbReference>
<dbReference type="SUPFAM" id="SSF50621">
    <property type="entry name" value="Alanine racemase C-terminal domain-like"/>
    <property type="match status" value="1"/>
</dbReference>
<proteinExistence type="predicted"/>
<evidence type="ECO:0000259" key="7">
    <source>
        <dbReference type="Pfam" id="PF00278"/>
    </source>
</evidence>
<sequence length="395" mass="44526">MKTRPGSTLDPSKIATPTFVIEEDLLRHNLDILKHVADTTGATVLHALKAWATWPLFPIVKEYLSGTEVSSLNEARLGREEFGAEVHMYAPAYKPEEFDEVMKNCSHIIFNSFGQWKQFKGEIKGSKKKLSVGLRINPEVKTGEKHSVWDPCAPDSRLGIRIDEFERELKQDPSALDGIEGLHFHIFFERDLGDLQAALVKIEKDLGPYLKQMKWINFGGGQRITDDGYDVEGLIEFIKKFQDTYGVQVHLEPGAALVWHAGMLVASVLDIIERADVPYKVAILDISFEAHLTDFILSPDLELRIRGAGKRGEHPNAYSFGGSTCLAGDKIDRVYTFDKPLKVGDKIVFEDAIQYTLVKTTMFNGVQHPSIVLWKNGKPTVLREFTYKDFKSRMG</sequence>
<protein>
    <submittedName>
        <fullName evidence="8">Carboxynorspermidine decarboxylase</fullName>
    </submittedName>
</protein>
<evidence type="ECO:0000256" key="3">
    <source>
        <dbReference type="ARBA" id="ARBA00022898"/>
    </source>
</evidence>
<feature type="binding site" evidence="6">
    <location>
        <position position="294"/>
    </location>
    <ligand>
        <name>substrate</name>
    </ligand>
</feature>
<dbReference type="GO" id="GO:0008295">
    <property type="term" value="P:spermidine biosynthetic process"/>
    <property type="evidence" value="ECO:0007669"/>
    <property type="project" value="UniProtKB-KW"/>
</dbReference>
<evidence type="ECO:0000256" key="1">
    <source>
        <dbReference type="ARBA" id="ARBA00001933"/>
    </source>
</evidence>
<dbReference type="InterPro" id="IPR029066">
    <property type="entry name" value="PLP-binding_barrel"/>
</dbReference>
<evidence type="ECO:0000313" key="9">
    <source>
        <dbReference type="Proteomes" id="UP000177215"/>
    </source>
</evidence>
<dbReference type="Pfam" id="PF00278">
    <property type="entry name" value="Orn_DAP_Arg_deC"/>
    <property type="match status" value="1"/>
</dbReference>